<sequence>MIVCGLLFYDKAVGNLLALFSMIAFCLKTKTVFSMGALSSAVTIYF</sequence>
<dbReference type="Proteomes" id="UP001161497">
    <property type="component" value="Chromosome"/>
</dbReference>
<feature type="transmembrane region" description="Helical" evidence="1">
    <location>
        <begin position="6"/>
        <end position="27"/>
    </location>
</feature>
<gene>
    <name evidence="2" type="ORF">MFUM_2305</name>
</gene>
<accession>A0ABN8XJQ5</accession>
<evidence type="ECO:0000313" key="2">
    <source>
        <dbReference type="EMBL" id="CAI9086613.1"/>
    </source>
</evidence>
<dbReference type="EMBL" id="OX458932">
    <property type="protein sequence ID" value="CAI9086613.1"/>
    <property type="molecule type" value="Genomic_DNA"/>
</dbReference>
<name>A0ABN8XJQ5_9BACT</name>
<proteinExistence type="predicted"/>
<keyword evidence="1" id="KW-0472">Membrane</keyword>
<protein>
    <submittedName>
        <fullName evidence="2">Uncharacterized protein</fullName>
    </submittedName>
</protein>
<keyword evidence="3" id="KW-1185">Reference proteome</keyword>
<keyword evidence="1" id="KW-1133">Transmembrane helix</keyword>
<evidence type="ECO:0000256" key="1">
    <source>
        <dbReference type="SAM" id="Phobius"/>
    </source>
</evidence>
<reference evidence="2" key="1">
    <citation type="submission" date="2023-03" db="EMBL/GenBank/DDBJ databases">
        <authorList>
            <person name="Cremers G."/>
            <person name="Picone N."/>
        </authorList>
    </citation>
    <scope>NUCLEOTIDE SEQUENCE</scope>
    <source>
        <strain evidence="2">Sample_alias</strain>
    </source>
</reference>
<keyword evidence="1" id="KW-0812">Transmembrane</keyword>
<evidence type="ECO:0000313" key="3">
    <source>
        <dbReference type="Proteomes" id="UP001161497"/>
    </source>
</evidence>
<organism evidence="2 3">
    <name type="scientific">Candidatus Methylacidiphilum fumarolicum</name>
    <dbReference type="NCBI Taxonomy" id="591154"/>
    <lineage>
        <taxon>Bacteria</taxon>
        <taxon>Pseudomonadati</taxon>
        <taxon>Verrucomicrobiota</taxon>
        <taxon>Methylacidiphilae</taxon>
        <taxon>Methylacidiphilales</taxon>
        <taxon>Methylacidiphilaceae</taxon>
        <taxon>Methylacidiphilum (ex Ratnadevi et al. 2023)</taxon>
    </lineage>
</organism>